<dbReference type="InterPro" id="IPR013878">
    <property type="entry name" value="Mo25"/>
</dbReference>
<feature type="region of interest" description="Disordered" evidence="2">
    <location>
        <begin position="47"/>
        <end position="71"/>
    </location>
</feature>
<accession>A0ABD3Q5C6</accession>
<evidence type="ECO:0000313" key="4">
    <source>
        <dbReference type="Proteomes" id="UP001530400"/>
    </source>
</evidence>
<name>A0ABD3Q5C6_9STRA</name>
<organism evidence="3 4">
    <name type="scientific">Cyclotella atomus</name>
    <dbReference type="NCBI Taxonomy" id="382360"/>
    <lineage>
        <taxon>Eukaryota</taxon>
        <taxon>Sar</taxon>
        <taxon>Stramenopiles</taxon>
        <taxon>Ochrophyta</taxon>
        <taxon>Bacillariophyta</taxon>
        <taxon>Coscinodiscophyceae</taxon>
        <taxon>Thalassiosirophycidae</taxon>
        <taxon>Stephanodiscales</taxon>
        <taxon>Stephanodiscaceae</taxon>
        <taxon>Cyclotella</taxon>
    </lineage>
</organism>
<comment type="similarity">
    <text evidence="1">Belongs to the Mo25 family.</text>
</comment>
<dbReference type="Gene3D" id="1.25.10.10">
    <property type="entry name" value="Leucine-rich Repeat Variant"/>
    <property type="match status" value="1"/>
</dbReference>
<evidence type="ECO:0000313" key="3">
    <source>
        <dbReference type="EMBL" id="KAL3795699.1"/>
    </source>
</evidence>
<comment type="caution">
    <text evidence="3">The sequence shown here is derived from an EMBL/GenBank/DDBJ whole genome shotgun (WGS) entry which is preliminary data.</text>
</comment>
<dbReference type="Proteomes" id="UP001530400">
    <property type="component" value="Unassembled WGS sequence"/>
</dbReference>
<evidence type="ECO:0000256" key="1">
    <source>
        <dbReference type="ARBA" id="ARBA00011012"/>
    </source>
</evidence>
<dbReference type="InterPro" id="IPR016024">
    <property type="entry name" value="ARM-type_fold"/>
</dbReference>
<proteinExistence type="inferred from homology"/>
<dbReference type="SUPFAM" id="SSF48371">
    <property type="entry name" value="ARM repeat"/>
    <property type="match status" value="1"/>
</dbReference>
<dbReference type="EMBL" id="JALLPJ020000312">
    <property type="protein sequence ID" value="KAL3795699.1"/>
    <property type="molecule type" value="Genomic_DNA"/>
</dbReference>
<dbReference type="PANTHER" id="PTHR10182:SF3">
    <property type="entry name" value="PROTEIN MO25"/>
    <property type="match status" value="1"/>
</dbReference>
<gene>
    <name evidence="3" type="ORF">ACHAWO_004284</name>
</gene>
<reference evidence="3 4" key="1">
    <citation type="submission" date="2024-10" db="EMBL/GenBank/DDBJ databases">
        <title>Updated reference genomes for cyclostephanoid diatoms.</title>
        <authorList>
            <person name="Roberts W.R."/>
            <person name="Alverson A.J."/>
        </authorList>
    </citation>
    <scope>NUCLEOTIDE SEQUENCE [LARGE SCALE GENOMIC DNA]</scope>
    <source>
        <strain evidence="3 4">AJA010-31</strain>
    </source>
</reference>
<keyword evidence="4" id="KW-1185">Reference proteome</keyword>
<protein>
    <submittedName>
        <fullName evidence="3">Uncharacterized protein</fullName>
    </submittedName>
</protein>
<dbReference type="Pfam" id="PF08569">
    <property type="entry name" value="Mo25"/>
    <property type="match status" value="2"/>
</dbReference>
<dbReference type="PANTHER" id="PTHR10182">
    <property type="entry name" value="CALCIUM-BINDING PROTEIN 39-RELATED"/>
    <property type="match status" value="1"/>
</dbReference>
<evidence type="ECO:0000256" key="2">
    <source>
        <dbReference type="SAM" id="MobiDB-lite"/>
    </source>
</evidence>
<dbReference type="AlphaFoldDB" id="A0ABD3Q5C6"/>
<feature type="compositionally biased region" description="Polar residues" evidence="2">
    <location>
        <begin position="62"/>
        <end position="71"/>
    </location>
</feature>
<dbReference type="InterPro" id="IPR011989">
    <property type="entry name" value="ARM-like"/>
</dbReference>
<sequence>MLENQAFGWLKTAITLGGSENHTAIESCTDTSLLINGVSSDFEVIRSSDSAEESNEEVAKEPSSTQTNRQDITTRLDRIKTLLYEERSASSSTYAARGAPNYNWIPAVATSTFKSFTSQDLITELIQQLTLLPFEARKSIAAIFSYLLVCGMDGTDARQFGSVSQAFGGYVSQSADVILTSLVKGHDCEKGSVDVTLLCGAMLRSCLRHIPLYQWILADSQCEELVYQFLERCVHNPNFDVSSDALETVRVMLTGSAVDGSGSSSSCLEALSTEEEQYKQTVEGIASEFLNRKYDEVIDVRMNKCLDSQSNYMTRRMTLQLLSTILLNRSNYNVMIRYISSSRNLVTILCLLRDPSPHITLDAFQVFKIFVANPSKPPEVIKILYDNKVKLIKYLEGLHKDREKSDEQFRDEKGLVIGTLDDLELDATQSNMNAPFLTSREAINDKESLDAIRVAKVEIQGVQISGTANDEVRIIEQPIKVDLPEHKFSSVDQVPDSSSLYLHLDTISEDISFSLSKDTDHHNDEVDEITLDFPVSINVNSCSADESSFFEAGTSRDHINENPVERNKKLCSIKGQSKLTQEEEERVAEIMLQEDDCIENYILPTEDERTRHTELDELLAGLGYVFDEEEPIHPNEKVRGDPILRELAKERSLSEREKFIDQALRSLLREPLPRVIKLLSSSDDNISFLSESVLSAPISEDVIKDLVVQVKRALEEDNMALADHESVRLLATSILNNEVSKNSIYSQQCN</sequence>